<dbReference type="Proteomes" id="UP000177097">
    <property type="component" value="Unassembled WGS sequence"/>
</dbReference>
<feature type="transmembrane region" description="Helical" evidence="1">
    <location>
        <begin position="69"/>
        <end position="89"/>
    </location>
</feature>
<feature type="transmembrane region" description="Helical" evidence="1">
    <location>
        <begin position="168"/>
        <end position="186"/>
    </location>
</feature>
<evidence type="ECO:0000313" key="3">
    <source>
        <dbReference type="Proteomes" id="UP000177097"/>
    </source>
</evidence>
<comment type="caution">
    <text evidence="2">The sequence shown here is derived from an EMBL/GenBank/DDBJ whole genome shotgun (WGS) entry which is preliminary data.</text>
</comment>
<accession>A0A1F7U042</accession>
<feature type="transmembrane region" description="Helical" evidence="1">
    <location>
        <begin position="216"/>
        <end position="239"/>
    </location>
</feature>
<reference evidence="2 3" key="1">
    <citation type="journal article" date="2016" name="Nat. Commun.">
        <title>Thousands of microbial genomes shed light on interconnected biogeochemical processes in an aquifer system.</title>
        <authorList>
            <person name="Anantharaman K."/>
            <person name="Brown C.T."/>
            <person name="Hug L.A."/>
            <person name="Sharon I."/>
            <person name="Castelle C.J."/>
            <person name="Probst A.J."/>
            <person name="Thomas B.C."/>
            <person name="Singh A."/>
            <person name="Wilkins M.J."/>
            <person name="Karaoz U."/>
            <person name="Brodie E.L."/>
            <person name="Williams K.H."/>
            <person name="Hubbard S.S."/>
            <person name="Banfield J.F."/>
        </authorList>
    </citation>
    <scope>NUCLEOTIDE SEQUENCE [LARGE SCALE GENOMIC DNA]</scope>
</reference>
<sequence>MGGVVCGVLGILFFESRGPWHAVAGGIGGFALGALLPSLESIWRYLRSVPDPALDTVTFEREVMRRNRAVGMFGIGLIATMLVSAPFTASCLIADYLDDRADTIGPATHWLWFVLTTGLGALSLIMVLSTAIAISAFNSASRLAREHRFDRISTIPLVTFGARQTRHMFAWTIFCGCAIASLVPLYSVLIGIRARFAVPMLAVNLRQLILEMRRACAPYIVSVAAAVATMLAIAFSAGPYIHGRWFPWIALGAGVACGGMAWLAPVSISHRRYVAQREYLQRLRDSARAAFNHKVYMADTKFETRLKAALQSRFVPSGLKNVIDGDFAESINY</sequence>
<evidence type="ECO:0000313" key="2">
    <source>
        <dbReference type="EMBL" id="OGL71635.1"/>
    </source>
</evidence>
<dbReference type="AlphaFoldDB" id="A0A1F7U042"/>
<keyword evidence="1" id="KW-1133">Transmembrane helix</keyword>
<feature type="transmembrane region" description="Helical" evidence="1">
    <location>
        <begin position="109"/>
        <end position="137"/>
    </location>
</feature>
<keyword evidence="1" id="KW-0472">Membrane</keyword>
<evidence type="ECO:0000256" key="1">
    <source>
        <dbReference type="SAM" id="Phobius"/>
    </source>
</evidence>
<name>A0A1F7U042_9BACT</name>
<keyword evidence="1" id="KW-0812">Transmembrane</keyword>
<proteinExistence type="predicted"/>
<organism evidence="2 3">
    <name type="scientific">Candidatus Uhrbacteria bacterium RIFCSPHIGHO2_02_FULL_53_13</name>
    <dbReference type="NCBI Taxonomy" id="1802389"/>
    <lineage>
        <taxon>Bacteria</taxon>
        <taxon>Candidatus Uhriibacteriota</taxon>
    </lineage>
</organism>
<dbReference type="EMBL" id="MGDX01000009">
    <property type="protein sequence ID" value="OGL71635.1"/>
    <property type="molecule type" value="Genomic_DNA"/>
</dbReference>
<gene>
    <name evidence="2" type="ORF">A3C17_02410</name>
</gene>
<feature type="transmembrane region" description="Helical" evidence="1">
    <location>
        <begin position="245"/>
        <end position="264"/>
    </location>
</feature>
<protein>
    <submittedName>
        <fullName evidence="2">Uncharacterized protein</fullName>
    </submittedName>
</protein>